<dbReference type="InterPro" id="IPR023299">
    <property type="entry name" value="ATPase_P-typ_cyto_dom_N"/>
</dbReference>
<dbReference type="NCBIfam" id="TIGR01523">
    <property type="entry name" value="ATPase-IID_K-Na"/>
    <property type="match status" value="1"/>
</dbReference>
<keyword evidence="6" id="KW-0597">Phosphoprotein</keyword>
<dbReference type="GO" id="GO:0008554">
    <property type="term" value="F:P-type sodium transporter activity"/>
    <property type="evidence" value="ECO:0007669"/>
    <property type="project" value="UniProtKB-EC"/>
</dbReference>
<evidence type="ECO:0000256" key="12">
    <source>
        <dbReference type="ARBA" id="ARBA00022958"/>
    </source>
</evidence>
<evidence type="ECO:0000256" key="2">
    <source>
        <dbReference type="ARBA" id="ARBA00004651"/>
    </source>
</evidence>
<comment type="catalytic activity">
    <reaction evidence="22">
        <text>Na(+)(in) + ATP + H2O = Na(+)(out) + ADP + phosphate + H(+)</text>
        <dbReference type="Rhea" id="RHEA:14633"/>
        <dbReference type="ChEBI" id="CHEBI:15377"/>
        <dbReference type="ChEBI" id="CHEBI:15378"/>
        <dbReference type="ChEBI" id="CHEBI:29101"/>
        <dbReference type="ChEBI" id="CHEBI:30616"/>
        <dbReference type="ChEBI" id="CHEBI:43474"/>
        <dbReference type="ChEBI" id="CHEBI:456216"/>
        <dbReference type="EC" id="7.2.2.3"/>
    </reaction>
    <physiologicalReaction direction="left-to-right" evidence="22">
        <dbReference type="Rhea" id="RHEA:14634"/>
    </physiologicalReaction>
</comment>
<dbReference type="GO" id="GO:0046872">
    <property type="term" value="F:metal ion binding"/>
    <property type="evidence" value="ECO:0007669"/>
    <property type="project" value="UniProtKB-KW"/>
</dbReference>
<dbReference type="SUPFAM" id="SSF81665">
    <property type="entry name" value="Calcium ATPase, transmembrane domain M"/>
    <property type="match status" value="1"/>
</dbReference>
<dbReference type="GO" id="GO:0005524">
    <property type="term" value="F:ATP binding"/>
    <property type="evidence" value="ECO:0007669"/>
    <property type="project" value="UniProtKB-KW"/>
</dbReference>
<dbReference type="SUPFAM" id="SSF81660">
    <property type="entry name" value="Metal cation-transporting ATPase, ATP-binding domain N"/>
    <property type="match status" value="1"/>
</dbReference>
<evidence type="ECO:0000256" key="15">
    <source>
        <dbReference type="ARBA" id="ARBA00023053"/>
    </source>
</evidence>
<dbReference type="InterPro" id="IPR006068">
    <property type="entry name" value="ATPase_P-typ_cation-transptr_C"/>
</dbReference>
<dbReference type="InterPro" id="IPR008250">
    <property type="entry name" value="ATPase_P-typ_transduc_dom_A_sf"/>
</dbReference>
<feature type="transmembrane region" description="Helical" evidence="23">
    <location>
        <begin position="83"/>
        <end position="103"/>
    </location>
</feature>
<dbReference type="InterPro" id="IPR001757">
    <property type="entry name" value="P_typ_ATPase"/>
</dbReference>
<dbReference type="Pfam" id="PF13246">
    <property type="entry name" value="Cation_ATPase"/>
    <property type="match status" value="1"/>
</dbReference>
<proteinExistence type="inferred from homology"/>
<dbReference type="FunFam" id="1.20.1110.10:FF:000015">
    <property type="entry name" value="Sodium ion P-type ATPase"/>
    <property type="match status" value="1"/>
</dbReference>
<dbReference type="Proteomes" id="UP000094389">
    <property type="component" value="Unassembled WGS sequence"/>
</dbReference>
<evidence type="ECO:0000256" key="10">
    <source>
        <dbReference type="ARBA" id="ARBA00022840"/>
    </source>
</evidence>
<dbReference type="Pfam" id="PF00122">
    <property type="entry name" value="E1-E2_ATPase"/>
    <property type="match status" value="1"/>
</dbReference>
<evidence type="ECO:0000313" key="26">
    <source>
        <dbReference type="Proteomes" id="UP000094389"/>
    </source>
</evidence>
<evidence type="ECO:0000256" key="18">
    <source>
        <dbReference type="ARBA" id="ARBA00023201"/>
    </source>
</evidence>
<dbReference type="FunFam" id="3.40.50.1000:FF:000047">
    <property type="entry name" value="Sodium P-type ATPase"/>
    <property type="match status" value="1"/>
</dbReference>
<dbReference type="PRINTS" id="PR00120">
    <property type="entry name" value="HATPASE"/>
</dbReference>
<keyword evidence="16" id="KW-0406">Ion transport</keyword>
<dbReference type="SFLD" id="SFLDF00027">
    <property type="entry name" value="p-type_atpase"/>
    <property type="match status" value="1"/>
</dbReference>
<sequence length="1068" mass="117720">MTEDDSLKRNTIALSKEVSKASAGEYASQPQDCEHYRMTVSQVEKLFSTNVLEGLSTKRAEEMLAAFGENTLGDDQKISLTSIVIHQTFNAMILVLFISMVICFGVRDWISGGVIAFVVFINVAIGSQQEYKASKTMNSLKSLSSPTARVYRNGELTTIATKCVVPGDIVQVKVGDTVPADIRIVECLNFETDEALLTGESLPVAKDQTVVYDDVIGVGDRLNMAFSSSIVTKGRATGIAVKTGLSTEIGEIAQSLKGTKRSLKGDENTSTMTNLWNVTKDAIGTFLGTTVGTPLSRKLSKLALILFAIAVVFAIIVMASQKFVVTSEVAIYAICVAISMIPSSLIVVLTITMSVGAKVMSNKHVIVRKLDSLEALGSINDICSDKTGTLTQGKMIVKSCWVPSVGTYQVINSQEPFNPTIGEVKFQLLSPYELSQSQDEKSSAYQDLRPNDLFNKWLETATMANIATVFQDEHGDWKAHGDPTEIAIQVFAHRNNYAREQFTEGEDAPYKHLAEFPFDSSVKKMSAIYSKVSDPNHKLIYTKGAVERVLGSCVNWYVNGDLTPLTEKDVKVIEDNMNAMSSEGLRVLSFAHKVVPGSFDITNRENVESDLTFLGLVGIYDPPRLESRGAVKKCHRAGINVHMLTGDHPGTAKAIAQEVGILPHNLYNYSQEIVDVMVMTAQQFDDLSDEAVDKLPVLPLVIARCSPKTKVRMIDALHRRNKFCAMTGDGVNDSPSLKKADVGIAMGISGSDVAKDASDIVLSDDNFASIINAIEEGRRMNDNIQKFVLQLLAENVCQALFLMIGLVFKDDNDVSVFPLSPVEVLWIIVVTSCFPAMGLGVEAAQPDVMEKDPKPSNESVFSWEMLIDLFIYGVILTIACLASFTTVMYGFGDAQFGYDCNNGPSDVCRWVFRARSCAFATMTWGALILAWEVIDMRRSLFAMKPDTDTPYTQVFKDLWGNQFLFWSVIGAFLSCFPVVYIPVINDKVFLHGSIGKEWGVAFAYTAAFWAGCELYKFFKRLYFKVEHSHNPEYDLERKNPFDRYVSFSRANTGMEKTILVHDTTVPVT</sequence>
<feature type="transmembrane region" description="Helical" evidence="23">
    <location>
        <begin position="998"/>
        <end position="1018"/>
    </location>
</feature>
<dbReference type="PANTHER" id="PTHR42861">
    <property type="entry name" value="CALCIUM-TRANSPORTING ATPASE"/>
    <property type="match status" value="1"/>
</dbReference>
<dbReference type="GeneID" id="30989927"/>
<evidence type="ECO:0000256" key="21">
    <source>
        <dbReference type="ARBA" id="ARBA00048599"/>
    </source>
</evidence>
<dbReference type="SUPFAM" id="SSF81653">
    <property type="entry name" value="Calcium ATPase, transduction domain A"/>
    <property type="match status" value="1"/>
</dbReference>
<dbReference type="GO" id="GO:0016887">
    <property type="term" value="F:ATP hydrolysis activity"/>
    <property type="evidence" value="ECO:0007669"/>
    <property type="project" value="InterPro"/>
</dbReference>
<keyword evidence="18" id="KW-0739">Sodium transport</keyword>
<dbReference type="NCBIfam" id="TIGR01494">
    <property type="entry name" value="ATPase_P-type"/>
    <property type="match status" value="3"/>
</dbReference>
<keyword evidence="3" id="KW-0813">Transport</keyword>
<evidence type="ECO:0000256" key="23">
    <source>
        <dbReference type="SAM" id="Phobius"/>
    </source>
</evidence>
<dbReference type="GO" id="GO:0006813">
    <property type="term" value="P:potassium ion transport"/>
    <property type="evidence" value="ECO:0007669"/>
    <property type="project" value="UniProtKB-KW"/>
</dbReference>
<protein>
    <recommendedName>
        <fullName evidence="20">P-type Na(+) transporter</fullName>
        <ecNumber evidence="20">7.2.2.3</ecNumber>
    </recommendedName>
</protein>
<dbReference type="SFLD" id="SFLDG00002">
    <property type="entry name" value="C1.7:_P-type_atpase_like"/>
    <property type="match status" value="1"/>
</dbReference>
<keyword evidence="13" id="KW-1278">Translocase</keyword>
<keyword evidence="10" id="KW-0067">ATP-binding</keyword>
<dbReference type="PRINTS" id="PR00119">
    <property type="entry name" value="CATATPASE"/>
</dbReference>
<keyword evidence="9" id="KW-0547">Nucleotide-binding</keyword>
<dbReference type="Pfam" id="PF00690">
    <property type="entry name" value="Cation_ATPase_N"/>
    <property type="match status" value="1"/>
</dbReference>
<keyword evidence="14 23" id="KW-1133">Transmembrane helix</keyword>
<evidence type="ECO:0000256" key="1">
    <source>
        <dbReference type="ARBA" id="ARBA00001946"/>
    </source>
</evidence>
<evidence type="ECO:0000256" key="22">
    <source>
        <dbReference type="ARBA" id="ARBA00049499"/>
    </source>
</evidence>
<evidence type="ECO:0000256" key="9">
    <source>
        <dbReference type="ARBA" id="ARBA00022741"/>
    </source>
</evidence>
<evidence type="ECO:0000256" key="14">
    <source>
        <dbReference type="ARBA" id="ARBA00022989"/>
    </source>
</evidence>
<feature type="transmembrane region" description="Helical" evidence="23">
    <location>
        <begin position="787"/>
        <end position="808"/>
    </location>
</feature>
<dbReference type="Gene3D" id="1.20.1110.10">
    <property type="entry name" value="Calcium-transporting ATPase, transmembrane domain"/>
    <property type="match status" value="1"/>
</dbReference>
<dbReference type="PROSITE" id="PS00154">
    <property type="entry name" value="ATPASE_E1_E2"/>
    <property type="match status" value="1"/>
</dbReference>
<comment type="catalytic activity">
    <reaction evidence="21">
        <text>K(+)(in) + ATP + H2O = K(+)(out) + ADP + phosphate + H(+)</text>
        <dbReference type="Rhea" id="RHEA:75815"/>
        <dbReference type="ChEBI" id="CHEBI:15377"/>
        <dbReference type="ChEBI" id="CHEBI:15378"/>
        <dbReference type="ChEBI" id="CHEBI:29103"/>
        <dbReference type="ChEBI" id="CHEBI:30616"/>
        <dbReference type="ChEBI" id="CHEBI:43474"/>
        <dbReference type="ChEBI" id="CHEBI:456216"/>
    </reaction>
</comment>
<keyword evidence="15" id="KW-0915">Sodium</keyword>
<dbReference type="RefSeq" id="XP_020069220.1">
    <property type="nucleotide sequence ID" value="XM_020215531.1"/>
</dbReference>
<evidence type="ECO:0000256" key="20">
    <source>
        <dbReference type="ARBA" id="ARBA00035029"/>
    </source>
</evidence>
<feature type="transmembrane region" description="Helical" evidence="23">
    <location>
        <begin position="824"/>
        <end position="844"/>
    </location>
</feature>
<evidence type="ECO:0000256" key="4">
    <source>
        <dbReference type="ARBA" id="ARBA00022475"/>
    </source>
</evidence>
<dbReference type="InterPro" id="IPR036412">
    <property type="entry name" value="HAD-like_sf"/>
</dbReference>
<evidence type="ECO:0000256" key="17">
    <source>
        <dbReference type="ARBA" id="ARBA00023136"/>
    </source>
</evidence>
<evidence type="ECO:0000313" key="25">
    <source>
        <dbReference type="EMBL" id="ODV72181.1"/>
    </source>
</evidence>
<dbReference type="InterPro" id="IPR044492">
    <property type="entry name" value="P_typ_ATPase_HD_dom"/>
</dbReference>
<feature type="transmembrane region" description="Helical" evidence="23">
    <location>
        <begin position="912"/>
        <end position="934"/>
    </location>
</feature>
<feature type="transmembrane region" description="Helical" evidence="23">
    <location>
        <begin position="963"/>
        <end position="983"/>
    </location>
</feature>
<keyword evidence="4" id="KW-1003">Cell membrane</keyword>
<dbReference type="SUPFAM" id="SSF56784">
    <property type="entry name" value="HAD-like"/>
    <property type="match status" value="1"/>
</dbReference>
<dbReference type="OrthoDB" id="3352408at2759"/>
<dbReference type="STRING" id="983966.A0A1E4RYB3"/>
<dbReference type="InterPro" id="IPR004014">
    <property type="entry name" value="ATPase_P-typ_cation-transptr_N"/>
</dbReference>
<evidence type="ECO:0000256" key="16">
    <source>
        <dbReference type="ARBA" id="ARBA00023065"/>
    </source>
</evidence>
<dbReference type="EMBL" id="KV453936">
    <property type="protein sequence ID" value="ODV72181.1"/>
    <property type="molecule type" value="Genomic_DNA"/>
</dbReference>
<dbReference type="EC" id="7.2.2.3" evidence="20"/>
<keyword evidence="12" id="KW-0630">Potassium</keyword>
<evidence type="ECO:0000256" key="6">
    <source>
        <dbReference type="ARBA" id="ARBA00022553"/>
    </source>
</evidence>
<feature type="domain" description="Cation-transporting P-type ATPase N-terminal" evidence="24">
    <location>
        <begin position="34"/>
        <end position="108"/>
    </location>
</feature>
<keyword evidence="5" id="KW-0633">Potassium transport</keyword>
<keyword evidence="8" id="KW-0479">Metal-binding</keyword>
<reference evidence="25 26" key="1">
    <citation type="journal article" date="2016" name="Proc. Natl. Acad. Sci. U.S.A.">
        <title>Comparative genomics of biotechnologically important yeasts.</title>
        <authorList>
            <person name="Riley R."/>
            <person name="Haridas S."/>
            <person name="Wolfe K.H."/>
            <person name="Lopes M.R."/>
            <person name="Hittinger C.T."/>
            <person name="Goeker M."/>
            <person name="Salamov A.A."/>
            <person name="Wisecaver J.H."/>
            <person name="Long T.M."/>
            <person name="Calvey C.H."/>
            <person name="Aerts A.L."/>
            <person name="Barry K.W."/>
            <person name="Choi C."/>
            <person name="Clum A."/>
            <person name="Coughlan A.Y."/>
            <person name="Deshpande S."/>
            <person name="Douglass A.P."/>
            <person name="Hanson S.J."/>
            <person name="Klenk H.-P."/>
            <person name="LaButti K.M."/>
            <person name="Lapidus A."/>
            <person name="Lindquist E.A."/>
            <person name="Lipzen A.M."/>
            <person name="Meier-Kolthoff J.P."/>
            <person name="Ohm R.A."/>
            <person name="Otillar R.P."/>
            <person name="Pangilinan J.L."/>
            <person name="Peng Y."/>
            <person name="Rokas A."/>
            <person name="Rosa C.A."/>
            <person name="Scheuner C."/>
            <person name="Sibirny A.A."/>
            <person name="Slot J.C."/>
            <person name="Stielow J.B."/>
            <person name="Sun H."/>
            <person name="Kurtzman C.P."/>
            <person name="Blackwell M."/>
            <person name="Grigoriev I.V."/>
            <person name="Jeffries T.W."/>
        </authorList>
    </citation>
    <scope>NUCLEOTIDE SEQUENCE [LARGE SCALE GENOMIC DNA]</scope>
    <source>
        <strain evidence="26">ATCC 18201 / CBS 1600 / BCRC 20928 / JCM 3617 / NBRC 0987 / NRRL Y-1542</strain>
    </source>
</reference>
<name>A0A1E4RYB3_CYBJN</name>
<evidence type="ECO:0000256" key="19">
    <source>
        <dbReference type="ARBA" id="ARBA00035017"/>
    </source>
</evidence>
<dbReference type="GO" id="GO:0005886">
    <property type="term" value="C:plasma membrane"/>
    <property type="evidence" value="ECO:0007669"/>
    <property type="project" value="UniProtKB-SubCell"/>
</dbReference>
<evidence type="ECO:0000256" key="3">
    <source>
        <dbReference type="ARBA" id="ARBA00022448"/>
    </source>
</evidence>
<feature type="transmembrane region" description="Helical" evidence="23">
    <location>
        <begin position="329"/>
        <end position="353"/>
    </location>
</feature>
<keyword evidence="17 23" id="KW-0472">Membrane</keyword>
<feature type="transmembrane region" description="Helical" evidence="23">
    <location>
        <begin position="302"/>
        <end position="323"/>
    </location>
</feature>
<dbReference type="SFLD" id="SFLDS00003">
    <property type="entry name" value="Haloacid_Dehalogenase"/>
    <property type="match status" value="1"/>
</dbReference>
<dbReference type="Pfam" id="PF00689">
    <property type="entry name" value="Cation_ATPase_C"/>
    <property type="match status" value="1"/>
</dbReference>
<dbReference type="InterPro" id="IPR059000">
    <property type="entry name" value="ATPase_P-type_domA"/>
</dbReference>
<accession>A0A1E4RYB3</accession>
<feature type="transmembrane region" description="Helical" evidence="23">
    <location>
        <begin position="109"/>
        <end position="127"/>
    </location>
</feature>
<evidence type="ECO:0000256" key="5">
    <source>
        <dbReference type="ARBA" id="ARBA00022538"/>
    </source>
</evidence>
<dbReference type="FunFam" id="3.40.1110.10:FF:000039">
    <property type="entry name" value="Sodium P-type ATPase"/>
    <property type="match status" value="1"/>
</dbReference>
<dbReference type="InterPro" id="IPR023298">
    <property type="entry name" value="ATPase_P-typ_TM_dom_sf"/>
</dbReference>
<dbReference type="FunFam" id="2.70.150.10:FF:000160">
    <property type="entry name" value="Sarcoplasmic/endoplasmic reticulum calcium ATPase 1"/>
    <property type="match status" value="1"/>
</dbReference>
<feature type="transmembrane region" description="Helical" evidence="23">
    <location>
        <begin position="865"/>
        <end position="892"/>
    </location>
</feature>
<gene>
    <name evidence="25" type="ORF">CYBJADRAFT_168849</name>
</gene>
<evidence type="ECO:0000256" key="11">
    <source>
        <dbReference type="ARBA" id="ARBA00022842"/>
    </source>
</evidence>
<organism evidence="25 26">
    <name type="scientific">Cyberlindnera jadinii (strain ATCC 18201 / CBS 1600 / BCRC 20928 / JCM 3617 / NBRC 0987 / NRRL Y-1542)</name>
    <name type="common">Torula yeast</name>
    <name type="synonym">Candida utilis</name>
    <dbReference type="NCBI Taxonomy" id="983966"/>
    <lineage>
        <taxon>Eukaryota</taxon>
        <taxon>Fungi</taxon>
        <taxon>Dikarya</taxon>
        <taxon>Ascomycota</taxon>
        <taxon>Saccharomycotina</taxon>
        <taxon>Saccharomycetes</taxon>
        <taxon>Phaffomycetales</taxon>
        <taxon>Phaffomycetaceae</taxon>
        <taxon>Cyberlindnera</taxon>
    </lineage>
</organism>
<keyword evidence="7 23" id="KW-0812">Transmembrane</keyword>
<comment type="similarity">
    <text evidence="19">Belongs to the cation transport ATPase (P-type) (TC 3.A.3) family. Type IID subfamily.</text>
</comment>
<comment type="subcellular location">
    <subcellularLocation>
        <location evidence="2">Cell membrane</location>
        <topology evidence="2">Multi-pass membrane protein</topology>
    </subcellularLocation>
</comment>
<dbReference type="SMART" id="SM00831">
    <property type="entry name" value="Cation_ATPase_N"/>
    <property type="match status" value="1"/>
</dbReference>
<evidence type="ECO:0000256" key="7">
    <source>
        <dbReference type="ARBA" id="ARBA00022692"/>
    </source>
</evidence>
<evidence type="ECO:0000256" key="13">
    <source>
        <dbReference type="ARBA" id="ARBA00022967"/>
    </source>
</evidence>
<comment type="cofactor">
    <cofactor evidence="1">
        <name>Mg(2+)</name>
        <dbReference type="ChEBI" id="CHEBI:18420"/>
    </cofactor>
</comment>
<dbReference type="Gene3D" id="3.40.50.1000">
    <property type="entry name" value="HAD superfamily/HAD-like"/>
    <property type="match status" value="1"/>
</dbReference>
<dbReference type="Gene3D" id="2.70.150.10">
    <property type="entry name" value="Calcium-transporting ATPase, cytoplasmic transduction domain A"/>
    <property type="match status" value="1"/>
</dbReference>
<dbReference type="InterPro" id="IPR006414">
    <property type="entry name" value="P-type_ATPase_IID"/>
</dbReference>
<dbReference type="InterPro" id="IPR018303">
    <property type="entry name" value="ATPase_P-typ_P_site"/>
</dbReference>
<dbReference type="InterPro" id="IPR023214">
    <property type="entry name" value="HAD_sf"/>
</dbReference>
<dbReference type="Gene3D" id="3.40.1110.10">
    <property type="entry name" value="Calcium-transporting ATPase, cytoplasmic domain N"/>
    <property type="match status" value="1"/>
</dbReference>
<evidence type="ECO:0000256" key="8">
    <source>
        <dbReference type="ARBA" id="ARBA00022723"/>
    </source>
</evidence>
<dbReference type="AlphaFoldDB" id="A0A1E4RYB3"/>
<keyword evidence="26" id="KW-1185">Reference proteome</keyword>
<evidence type="ECO:0000259" key="24">
    <source>
        <dbReference type="SMART" id="SM00831"/>
    </source>
</evidence>
<dbReference type="OMA" id="ASRFNWG"/>
<keyword evidence="11" id="KW-0460">Magnesium</keyword>